<dbReference type="InParanoid" id="A0A2T3A6F1"/>
<protein>
    <submittedName>
        <fullName evidence="2">Uncharacterized protein</fullName>
    </submittedName>
</protein>
<gene>
    <name evidence="2" type="ORF">BD289DRAFT_461227</name>
</gene>
<dbReference type="AlphaFoldDB" id="A0A2T3A6F1"/>
<dbReference type="EMBL" id="KZ678456">
    <property type="protein sequence ID" value="PSR83682.1"/>
    <property type="molecule type" value="Genomic_DNA"/>
</dbReference>
<reference evidence="2 3" key="1">
    <citation type="journal article" date="2018" name="Mycol. Prog.">
        <title>Coniella lustricola, a new species from submerged detritus.</title>
        <authorList>
            <person name="Raudabaugh D.B."/>
            <person name="Iturriaga T."/>
            <person name="Carver A."/>
            <person name="Mondo S."/>
            <person name="Pangilinan J."/>
            <person name="Lipzen A."/>
            <person name="He G."/>
            <person name="Amirebrahimi M."/>
            <person name="Grigoriev I.V."/>
            <person name="Miller A.N."/>
        </authorList>
    </citation>
    <scope>NUCLEOTIDE SEQUENCE [LARGE SCALE GENOMIC DNA]</scope>
    <source>
        <strain evidence="2 3">B22-T-1</strain>
    </source>
</reference>
<accession>A0A2T3A6F1</accession>
<sequence length="220" mass="24990">MDPDCAICHAPATLKCECEAKSLETAIRQAEARMMQNICNDIRTWVREHAQDSILRYFGALSDARKAAHAAHINRITQHAAIYFSAPPHPSEIEDAQRELKRAIDEDWQVSVQRYPEVLQYYYGLVDFTVPDEDAPSIQSPPLLAGMRQPLPKRRMGGVDTSAATIASSRNYHMERIPSSFAPPRLESRTPGPSEMDRRRSFSRLPPHPANYYPHGPYQY</sequence>
<dbReference type="Proteomes" id="UP000241462">
    <property type="component" value="Unassembled WGS sequence"/>
</dbReference>
<dbReference type="OrthoDB" id="5409477at2759"/>
<evidence type="ECO:0000313" key="2">
    <source>
        <dbReference type="EMBL" id="PSR83682.1"/>
    </source>
</evidence>
<keyword evidence="3" id="KW-1185">Reference proteome</keyword>
<evidence type="ECO:0000256" key="1">
    <source>
        <dbReference type="SAM" id="MobiDB-lite"/>
    </source>
</evidence>
<feature type="region of interest" description="Disordered" evidence="1">
    <location>
        <begin position="177"/>
        <end position="220"/>
    </location>
</feature>
<organism evidence="2 3">
    <name type="scientific">Coniella lustricola</name>
    <dbReference type="NCBI Taxonomy" id="2025994"/>
    <lineage>
        <taxon>Eukaryota</taxon>
        <taxon>Fungi</taxon>
        <taxon>Dikarya</taxon>
        <taxon>Ascomycota</taxon>
        <taxon>Pezizomycotina</taxon>
        <taxon>Sordariomycetes</taxon>
        <taxon>Sordariomycetidae</taxon>
        <taxon>Diaporthales</taxon>
        <taxon>Schizoparmaceae</taxon>
        <taxon>Coniella</taxon>
    </lineage>
</organism>
<name>A0A2T3A6F1_9PEZI</name>
<feature type="region of interest" description="Disordered" evidence="1">
    <location>
        <begin position="137"/>
        <end position="157"/>
    </location>
</feature>
<proteinExistence type="predicted"/>
<evidence type="ECO:0000313" key="3">
    <source>
        <dbReference type="Proteomes" id="UP000241462"/>
    </source>
</evidence>